<sequence length="104" mass="12447">MKKIYGITLDTSGRCIHYDLIEDVIANKCYYCKKYYACHLCHNQQENHEFYPWPIVQDLTDKVVLCGVCHHEMTYAEYTSFENCPNCEHAFNLNCRKHKHLYFT</sequence>
<dbReference type="InterPro" id="IPR008913">
    <property type="entry name" value="Znf_CHY"/>
</dbReference>
<gene>
    <name evidence="13" type="ORF">BCR23_02175</name>
</gene>
<dbReference type="SUPFAM" id="SSF161219">
    <property type="entry name" value="CHY zinc finger-like"/>
    <property type="match status" value="1"/>
</dbReference>
<accession>A0A1E5H3F9</accession>
<evidence type="ECO:0000256" key="2">
    <source>
        <dbReference type="ARBA" id="ARBA00022490"/>
    </source>
</evidence>
<keyword evidence="3" id="KW-0853">WD repeat</keyword>
<feature type="domain" description="CHY-type" evidence="12">
    <location>
        <begin position="8"/>
        <end position="89"/>
    </location>
</feature>
<keyword evidence="4" id="KW-0479">Metal-binding</keyword>
<evidence type="ECO:0000256" key="10">
    <source>
        <dbReference type="ARBA" id="ARBA00023212"/>
    </source>
</evidence>
<organism evidence="13 14">
    <name type="scientific">Enterococcus quebecensis</name>
    <dbReference type="NCBI Taxonomy" id="903983"/>
    <lineage>
        <taxon>Bacteria</taxon>
        <taxon>Bacillati</taxon>
        <taxon>Bacillota</taxon>
        <taxon>Bacilli</taxon>
        <taxon>Lactobacillales</taxon>
        <taxon>Enterococcaceae</taxon>
        <taxon>Enterococcus</taxon>
    </lineage>
</organism>
<dbReference type="InterPro" id="IPR016694">
    <property type="entry name" value="UCP017292"/>
</dbReference>
<evidence type="ECO:0000256" key="6">
    <source>
        <dbReference type="ARBA" id="ARBA00022771"/>
    </source>
</evidence>
<keyword evidence="9" id="KW-0969">Cilium</keyword>
<evidence type="ECO:0000256" key="3">
    <source>
        <dbReference type="ARBA" id="ARBA00022574"/>
    </source>
</evidence>
<proteinExistence type="predicted"/>
<dbReference type="InterPro" id="IPR037274">
    <property type="entry name" value="Znf_CHY_sf"/>
</dbReference>
<keyword evidence="7" id="KW-0970">Cilium biogenesis/degradation</keyword>
<dbReference type="InterPro" id="IPR056170">
    <property type="entry name" value="Znf_IFT121-like"/>
</dbReference>
<evidence type="ECO:0000256" key="8">
    <source>
        <dbReference type="ARBA" id="ARBA00022833"/>
    </source>
</evidence>
<dbReference type="GO" id="GO:0030030">
    <property type="term" value="P:cell projection organization"/>
    <property type="evidence" value="ECO:0007669"/>
    <property type="project" value="UniProtKB-KW"/>
</dbReference>
<name>A0A1E5H3F9_9ENTE</name>
<dbReference type="GO" id="GO:0008270">
    <property type="term" value="F:zinc ion binding"/>
    <property type="evidence" value="ECO:0007669"/>
    <property type="project" value="UniProtKB-KW"/>
</dbReference>
<evidence type="ECO:0000256" key="5">
    <source>
        <dbReference type="ARBA" id="ARBA00022737"/>
    </source>
</evidence>
<keyword evidence="2" id="KW-0963">Cytoplasm</keyword>
<evidence type="ECO:0000259" key="12">
    <source>
        <dbReference type="PROSITE" id="PS51266"/>
    </source>
</evidence>
<dbReference type="AlphaFoldDB" id="A0A1E5H3F9"/>
<dbReference type="EMBL" id="MIKB01000001">
    <property type="protein sequence ID" value="OEG19518.1"/>
    <property type="molecule type" value="Genomic_DNA"/>
</dbReference>
<dbReference type="PROSITE" id="PS51266">
    <property type="entry name" value="ZF_CHY"/>
    <property type="match status" value="1"/>
</dbReference>
<dbReference type="Proteomes" id="UP000094764">
    <property type="component" value="Unassembled WGS sequence"/>
</dbReference>
<protein>
    <recommendedName>
        <fullName evidence="12">CHY-type domain-containing protein</fullName>
    </recommendedName>
</protein>
<dbReference type="OrthoDB" id="882119at2"/>
<evidence type="ECO:0000256" key="9">
    <source>
        <dbReference type="ARBA" id="ARBA00023069"/>
    </source>
</evidence>
<evidence type="ECO:0000256" key="1">
    <source>
        <dbReference type="ARBA" id="ARBA00004120"/>
    </source>
</evidence>
<keyword evidence="5" id="KW-0677">Repeat</keyword>
<keyword evidence="10" id="KW-0206">Cytoskeleton</keyword>
<evidence type="ECO:0000256" key="11">
    <source>
        <dbReference type="ARBA" id="ARBA00023273"/>
    </source>
</evidence>
<keyword evidence="8" id="KW-0862">Zinc</keyword>
<evidence type="ECO:0000313" key="13">
    <source>
        <dbReference type="EMBL" id="OEG19518.1"/>
    </source>
</evidence>
<dbReference type="STRING" id="903983.BCR23_02175"/>
<keyword evidence="6" id="KW-0863">Zinc-finger</keyword>
<comment type="subcellular location">
    <subcellularLocation>
        <location evidence="1">Cytoplasm</location>
        <location evidence="1">Cytoskeleton</location>
        <location evidence="1">Cilium basal body</location>
    </subcellularLocation>
</comment>
<reference evidence="14" key="1">
    <citation type="submission" date="2016-09" db="EMBL/GenBank/DDBJ databases">
        <authorList>
            <person name="Gulvik C.A."/>
        </authorList>
    </citation>
    <scope>NUCLEOTIDE SEQUENCE [LARGE SCALE GENOMIC DNA]</scope>
    <source>
        <strain evidence="14">LMG 26306</strain>
    </source>
</reference>
<keyword evidence="11" id="KW-0966">Cell projection</keyword>
<comment type="caution">
    <text evidence="13">The sequence shown here is derived from an EMBL/GenBank/DDBJ whole genome shotgun (WGS) entry which is preliminary data.</text>
</comment>
<keyword evidence="14" id="KW-1185">Reference proteome</keyword>
<evidence type="ECO:0000313" key="14">
    <source>
        <dbReference type="Proteomes" id="UP000094764"/>
    </source>
</evidence>
<dbReference type="Pfam" id="PF23145">
    <property type="entry name" value="Zf_2nd_IFT121"/>
    <property type="match status" value="1"/>
</dbReference>
<evidence type="ECO:0000256" key="4">
    <source>
        <dbReference type="ARBA" id="ARBA00022723"/>
    </source>
</evidence>
<dbReference type="PIRSF" id="PIRSF017292">
    <property type="entry name" value="UCP017292_Znf_CHY"/>
    <property type="match status" value="1"/>
</dbReference>
<evidence type="ECO:0000256" key="7">
    <source>
        <dbReference type="ARBA" id="ARBA00022794"/>
    </source>
</evidence>